<comment type="catalytic activity">
    <reaction evidence="15">
        <text>a 3-oxo-5alpha-steroid + NADP(+) = a 3-oxo-Delta(4)-steroid + NADPH + H(+)</text>
        <dbReference type="Rhea" id="RHEA:54384"/>
        <dbReference type="ChEBI" id="CHEBI:13601"/>
        <dbReference type="ChEBI" id="CHEBI:15378"/>
        <dbReference type="ChEBI" id="CHEBI:47909"/>
        <dbReference type="ChEBI" id="CHEBI:57783"/>
        <dbReference type="ChEBI" id="CHEBI:58349"/>
        <dbReference type="EC" id="1.3.1.22"/>
    </reaction>
</comment>
<dbReference type="PIRSF" id="PIRSF015596">
    <property type="entry name" value="5_alpha-SR2"/>
    <property type="match status" value="1"/>
</dbReference>
<dbReference type="InterPro" id="IPR039357">
    <property type="entry name" value="SRD5A/TECR"/>
</dbReference>
<dbReference type="PANTHER" id="PTHR10556">
    <property type="entry name" value="3-OXO-5-ALPHA-STEROID 4-DEHYDROGENASE"/>
    <property type="match status" value="1"/>
</dbReference>
<dbReference type="PANTHER" id="PTHR10556:SF57">
    <property type="entry name" value="3-OXO-5-ALPHA-STEROID 4-DEHYDROGENASE 1"/>
    <property type="match status" value="1"/>
</dbReference>
<evidence type="ECO:0000256" key="16">
    <source>
        <dbReference type="SAM" id="SignalP"/>
    </source>
</evidence>
<evidence type="ECO:0000256" key="3">
    <source>
        <dbReference type="ARBA" id="ARBA00007742"/>
    </source>
</evidence>
<comment type="catalytic activity">
    <reaction evidence="14">
        <text>androst-4-ene-3,17-dione + NADPH + H(+) = 5alpha-androstan-3,17-dione + NADP(+)</text>
        <dbReference type="Rhea" id="RHEA:50816"/>
        <dbReference type="ChEBI" id="CHEBI:15378"/>
        <dbReference type="ChEBI" id="CHEBI:15994"/>
        <dbReference type="ChEBI" id="CHEBI:16422"/>
        <dbReference type="ChEBI" id="CHEBI:57783"/>
        <dbReference type="ChEBI" id="CHEBI:58349"/>
    </reaction>
    <physiologicalReaction direction="left-to-right" evidence="14">
        <dbReference type="Rhea" id="RHEA:50817"/>
    </physiologicalReaction>
</comment>
<evidence type="ECO:0000256" key="4">
    <source>
        <dbReference type="ARBA" id="ARBA00022692"/>
    </source>
</evidence>
<keyword evidence="11" id="KW-0443">Lipid metabolism</keyword>
<evidence type="ECO:0000313" key="18">
    <source>
        <dbReference type="EMBL" id="KAK9909652.1"/>
    </source>
</evidence>
<dbReference type="Pfam" id="PF02544">
    <property type="entry name" value="Steroid_dh"/>
    <property type="match status" value="1"/>
</dbReference>
<comment type="function">
    <text evidence="15">Involved in a reduction step in the biosynthesis of the plant steroid, brassinolide.</text>
</comment>
<keyword evidence="16" id="KW-0732">Signal</keyword>
<keyword evidence="9" id="KW-1133">Transmembrane helix</keyword>
<evidence type="ECO:0000256" key="8">
    <source>
        <dbReference type="ARBA" id="ARBA00022857"/>
    </source>
</evidence>
<comment type="subcellular location">
    <subcellularLocation>
        <location evidence="1">Endoplasmic reticulum membrane</location>
        <topology evidence="1">Multi-pass membrane protein</topology>
    </subcellularLocation>
    <subcellularLocation>
        <location evidence="2">Microsome membrane</location>
    </subcellularLocation>
</comment>
<keyword evidence="12" id="KW-0472">Membrane</keyword>
<evidence type="ECO:0000256" key="13">
    <source>
        <dbReference type="ARBA" id="ARBA00037789"/>
    </source>
</evidence>
<dbReference type="InterPro" id="IPR001104">
    <property type="entry name" value="3-oxo-5_a-steroid_4-DH_C"/>
</dbReference>
<comment type="caution">
    <text evidence="18">The sequence shown here is derived from an EMBL/GenBank/DDBJ whole genome shotgun (WGS) entry which is preliminary data.</text>
</comment>
<feature type="signal peptide" evidence="16">
    <location>
        <begin position="1"/>
        <end position="19"/>
    </location>
</feature>
<keyword evidence="6" id="KW-0256">Endoplasmic reticulum</keyword>
<evidence type="ECO:0000256" key="2">
    <source>
        <dbReference type="ARBA" id="ARBA00004524"/>
    </source>
</evidence>
<dbReference type="InterPro" id="IPR016636">
    <property type="entry name" value="3-oxo-5-alpha-steroid_4-DH"/>
</dbReference>
<evidence type="ECO:0000259" key="17">
    <source>
        <dbReference type="Pfam" id="PF02544"/>
    </source>
</evidence>
<evidence type="ECO:0000256" key="10">
    <source>
        <dbReference type="ARBA" id="ARBA00023002"/>
    </source>
</evidence>
<evidence type="ECO:0000256" key="15">
    <source>
        <dbReference type="PIRNR" id="PIRNR015596"/>
    </source>
</evidence>
<dbReference type="EMBL" id="JALJOT010000006">
    <property type="protein sequence ID" value="KAK9909652.1"/>
    <property type="molecule type" value="Genomic_DNA"/>
</dbReference>
<feature type="domain" description="3-oxo-5-alpha-steroid 4-dehydrogenase C-terminal" evidence="17">
    <location>
        <begin position="95"/>
        <end position="243"/>
    </location>
</feature>
<keyword evidence="19" id="KW-1185">Reference proteome</keyword>
<evidence type="ECO:0000256" key="14">
    <source>
        <dbReference type="ARBA" id="ARBA00049166"/>
    </source>
</evidence>
<dbReference type="Gene3D" id="1.20.120.1630">
    <property type="match status" value="1"/>
</dbReference>
<keyword evidence="4" id="KW-0812">Transmembrane</keyword>
<keyword evidence="10" id="KW-0560">Oxidoreductase</keyword>
<organism evidence="18 19">
    <name type="scientific">Coccomyxa subellipsoidea</name>
    <dbReference type="NCBI Taxonomy" id="248742"/>
    <lineage>
        <taxon>Eukaryota</taxon>
        <taxon>Viridiplantae</taxon>
        <taxon>Chlorophyta</taxon>
        <taxon>core chlorophytes</taxon>
        <taxon>Trebouxiophyceae</taxon>
        <taxon>Trebouxiophyceae incertae sedis</taxon>
        <taxon>Coccomyxaceae</taxon>
        <taxon>Coccomyxa</taxon>
    </lineage>
</organism>
<reference evidence="18 19" key="1">
    <citation type="journal article" date="2024" name="Nat. Commun.">
        <title>Phylogenomics reveals the evolutionary origins of lichenization in chlorophyte algae.</title>
        <authorList>
            <person name="Puginier C."/>
            <person name="Libourel C."/>
            <person name="Otte J."/>
            <person name="Skaloud P."/>
            <person name="Haon M."/>
            <person name="Grisel S."/>
            <person name="Petersen M."/>
            <person name="Berrin J.G."/>
            <person name="Delaux P.M."/>
            <person name="Dal Grande F."/>
            <person name="Keller J."/>
        </authorList>
    </citation>
    <scope>NUCLEOTIDE SEQUENCE [LARGE SCALE GENOMIC DNA]</scope>
    <source>
        <strain evidence="18 19">SAG 216-7</strain>
    </source>
</reference>
<dbReference type="PROSITE" id="PS50244">
    <property type="entry name" value="S5A_REDUCTASE"/>
    <property type="match status" value="1"/>
</dbReference>
<evidence type="ECO:0000256" key="12">
    <source>
        <dbReference type="ARBA" id="ARBA00023136"/>
    </source>
</evidence>
<sequence>MVSFGLATFLCLSIGRVSAGYGRYSCSTNGFCLNAKLAWMTQEMWSAIVPTALLVHSLWQGHQLCLDQALLFAMFLMHYIWRSFAYPWMQRGGKPMPAFIWAMASAFCMFNGYLQGHSILQQGGGSCSGRIRLHHWLGLATWAAGWGINLHSDHILRNLRQPGETGYKIPRGGAFEWVSGANYLGEIMEWGGFAAAAWSLPAAAFATFTLCNIGPRAWQHHQWYRKQFDDYPRHRRALIPFVL</sequence>
<evidence type="ECO:0000256" key="5">
    <source>
        <dbReference type="ARBA" id="ARBA00022782"/>
    </source>
</evidence>
<dbReference type="Proteomes" id="UP001491310">
    <property type="component" value="Unassembled WGS sequence"/>
</dbReference>
<proteinExistence type="inferred from homology"/>
<keyword evidence="15" id="KW-0752">Steroid biosynthesis</keyword>
<keyword evidence="7" id="KW-0492">Microsome</keyword>
<comment type="similarity">
    <text evidence="3 15">Belongs to the steroid 5-alpha reductase family.</text>
</comment>
<keyword evidence="15" id="KW-0444">Lipid biosynthesis</keyword>
<keyword evidence="15" id="KW-1069">Brassinosteroid biosynthesis</keyword>
<evidence type="ECO:0000256" key="1">
    <source>
        <dbReference type="ARBA" id="ARBA00004477"/>
    </source>
</evidence>
<protein>
    <recommendedName>
        <fullName evidence="15">Steroid 5-alpha-reductase DET2</fullName>
        <ecNumber evidence="15">1.3.1.22</ecNumber>
    </recommendedName>
</protein>
<gene>
    <name evidence="18" type="ORF">WJX75_005612</name>
</gene>
<feature type="chain" id="PRO_5045830976" description="Steroid 5-alpha-reductase DET2" evidence="16">
    <location>
        <begin position="20"/>
        <end position="243"/>
    </location>
</feature>
<evidence type="ECO:0000256" key="6">
    <source>
        <dbReference type="ARBA" id="ARBA00022824"/>
    </source>
</evidence>
<evidence type="ECO:0000256" key="7">
    <source>
        <dbReference type="ARBA" id="ARBA00022848"/>
    </source>
</evidence>
<evidence type="ECO:0000313" key="19">
    <source>
        <dbReference type="Proteomes" id="UP001491310"/>
    </source>
</evidence>
<keyword evidence="5" id="KW-0221">Differentiation</keyword>
<name>A0ABR2YS67_9CHLO</name>
<accession>A0ABR2YS67</accession>
<evidence type="ECO:0000256" key="9">
    <source>
        <dbReference type="ARBA" id="ARBA00022989"/>
    </source>
</evidence>
<comment type="pathway">
    <text evidence="15">Plant hormone biosynthesis; brassinosteroid biosynthesis.</text>
</comment>
<keyword evidence="8" id="KW-0521">NADP</keyword>
<comment type="function">
    <text evidence="13">Converts testosterone into 5-alpha-dihydrotestosterone and progesterone or corticosterone into their corresponding 5-alpha-3-oxosteroids. It plays a central role in sexual differentiation and androgen physiology.</text>
</comment>
<evidence type="ECO:0000256" key="11">
    <source>
        <dbReference type="ARBA" id="ARBA00023098"/>
    </source>
</evidence>
<dbReference type="EC" id="1.3.1.22" evidence="15"/>